<dbReference type="InterPro" id="IPR019734">
    <property type="entry name" value="TPR_rpt"/>
</dbReference>
<dbReference type="InterPro" id="IPR011990">
    <property type="entry name" value="TPR-like_helical_dom_sf"/>
</dbReference>
<gene>
    <name evidence="4" type="ORF">N7U66_14770</name>
</gene>
<reference evidence="4" key="1">
    <citation type="submission" date="2022-11" db="EMBL/GenBank/DDBJ databases">
        <title>Lacinutrix neustonica HL-RS19T sp. nov., isolated from the surface microlayer sample of brackish Lake Shihwa.</title>
        <authorList>
            <person name="Choi J.Y."/>
            <person name="Hwang C.Y."/>
        </authorList>
    </citation>
    <scope>NUCLEOTIDE SEQUENCE</scope>
    <source>
        <strain evidence="4">HL-RS19</strain>
    </source>
</reference>
<evidence type="ECO:0000256" key="3">
    <source>
        <dbReference type="PROSITE-ProRule" id="PRU00339"/>
    </source>
</evidence>
<proteinExistence type="predicted"/>
<feature type="repeat" description="TPR" evidence="3">
    <location>
        <begin position="49"/>
        <end position="82"/>
    </location>
</feature>
<dbReference type="InterPro" id="IPR013105">
    <property type="entry name" value="TPR_2"/>
</dbReference>
<dbReference type="Pfam" id="PF07719">
    <property type="entry name" value="TPR_2"/>
    <property type="match status" value="1"/>
</dbReference>
<evidence type="ECO:0000256" key="2">
    <source>
        <dbReference type="ARBA" id="ARBA00022803"/>
    </source>
</evidence>
<keyword evidence="5" id="KW-1185">Reference proteome</keyword>
<evidence type="ECO:0000313" key="4">
    <source>
        <dbReference type="EMBL" id="WAC01327.1"/>
    </source>
</evidence>
<dbReference type="AlphaFoldDB" id="A0A9E8MTQ1"/>
<name>A0A9E8MTQ1_9FLAO</name>
<dbReference type="SUPFAM" id="SSF48452">
    <property type="entry name" value="TPR-like"/>
    <property type="match status" value="1"/>
</dbReference>
<organism evidence="4 5">
    <name type="scientific">Lacinutrix neustonica</name>
    <dbReference type="NCBI Taxonomy" id="2980107"/>
    <lineage>
        <taxon>Bacteria</taxon>
        <taxon>Pseudomonadati</taxon>
        <taxon>Bacteroidota</taxon>
        <taxon>Flavobacteriia</taxon>
        <taxon>Flavobacteriales</taxon>
        <taxon>Flavobacteriaceae</taxon>
        <taxon>Lacinutrix</taxon>
    </lineage>
</organism>
<evidence type="ECO:0000313" key="5">
    <source>
        <dbReference type="Proteomes" id="UP001164705"/>
    </source>
</evidence>
<keyword evidence="2 3" id="KW-0802">TPR repeat</keyword>
<dbReference type="Proteomes" id="UP001164705">
    <property type="component" value="Chromosome"/>
</dbReference>
<evidence type="ECO:0000256" key="1">
    <source>
        <dbReference type="ARBA" id="ARBA00022737"/>
    </source>
</evidence>
<dbReference type="RefSeq" id="WP_267675941.1">
    <property type="nucleotide sequence ID" value="NZ_CP113088.1"/>
</dbReference>
<dbReference type="PROSITE" id="PS50005">
    <property type="entry name" value="TPR"/>
    <property type="match status" value="1"/>
</dbReference>
<dbReference type="EMBL" id="CP113088">
    <property type="protein sequence ID" value="WAC01327.1"/>
    <property type="molecule type" value="Genomic_DNA"/>
</dbReference>
<accession>A0A9E8MTQ1</accession>
<sequence>MKIKFLILVFIVIVKAEAQSSVLSIGDSLMAYGNYTKAIHLPETYSDQNEVFYKLAKAYQAIGNYDQALANYGHAVSRDPRPCPFKV</sequence>
<dbReference type="KEGG" id="lnu:N7U66_14770"/>
<protein>
    <submittedName>
        <fullName evidence="4">Tetratricopeptide repeat protein</fullName>
    </submittedName>
</protein>
<dbReference type="Gene3D" id="1.25.40.10">
    <property type="entry name" value="Tetratricopeptide repeat domain"/>
    <property type="match status" value="1"/>
</dbReference>
<keyword evidence="1" id="KW-0677">Repeat</keyword>
<dbReference type="SMART" id="SM00028">
    <property type="entry name" value="TPR"/>
    <property type="match status" value="1"/>
</dbReference>